<feature type="transmembrane region" description="Helical" evidence="6">
    <location>
        <begin position="181"/>
        <end position="199"/>
    </location>
</feature>
<evidence type="ECO:0000256" key="5">
    <source>
        <dbReference type="ARBA" id="ARBA00023136"/>
    </source>
</evidence>
<feature type="transmembrane region" description="Helical" evidence="6">
    <location>
        <begin position="157"/>
        <end position="175"/>
    </location>
</feature>
<name>A0A2H4ZYC5_9EURY</name>
<evidence type="ECO:0000256" key="4">
    <source>
        <dbReference type="ARBA" id="ARBA00022989"/>
    </source>
</evidence>
<feature type="transmembrane region" description="Helical" evidence="6">
    <location>
        <begin position="119"/>
        <end position="136"/>
    </location>
</feature>
<proteinExistence type="predicted"/>
<evidence type="ECO:0000256" key="6">
    <source>
        <dbReference type="SAM" id="Phobius"/>
    </source>
</evidence>
<evidence type="ECO:0000313" key="7">
    <source>
        <dbReference type="EMBL" id="AUG47475.1"/>
    </source>
</evidence>
<feature type="transmembrane region" description="Helical" evidence="6">
    <location>
        <begin position="87"/>
        <end position="107"/>
    </location>
</feature>
<dbReference type="Pfam" id="PF13440">
    <property type="entry name" value="Polysacc_synt_3"/>
    <property type="match status" value="1"/>
</dbReference>
<feature type="transmembrane region" description="Helical" evidence="6">
    <location>
        <begin position="365"/>
        <end position="383"/>
    </location>
</feature>
<keyword evidence="3 6" id="KW-0812">Transmembrane</keyword>
<gene>
    <name evidence="7" type="ORF">BVU17_08080</name>
</gene>
<evidence type="ECO:0000256" key="3">
    <source>
        <dbReference type="ARBA" id="ARBA00022692"/>
    </source>
</evidence>
<feature type="transmembrane region" description="Helical" evidence="6">
    <location>
        <begin position="389"/>
        <end position="412"/>
    </location>
</feature>
<sequence length="486" mass="52778">MSRDDSGIIKGFVSILFGKLGIIAISVFFTPIIVRILGAKLYGNYAYAISLVSVLTLVANFGFNDGVRKFIAEIPEKRGRAFQIHKYYLKSGLITSTILASCLFLLTELNAELLISEKYTKYVPILCLIIVSNQLFQISRYGLMGLGKEGYSESLNVLFKLGSAGIGIGLAAYGFGVSGVLAGHLLSVLPLGFVSLYVIRNSTLQDKPNLHIKRQKLLTYGIWSFALGLLTTSLYHVDVLILGNYGPSDELGYYKAALTVAELLWFIPHSVQTVLVHSTSAIWKEGDFDRITNLTSKATRFTLIITLLCSIGLFILSEEFVTVYFGVDFTPTVVPLKILLPGVLFFSLSRPIFAVGQGKGDMKILVLATLSAAVLNLVLNLLLIPRLGIVGAGVATSISYGSMILFHTLAALKMGYNPLSDIRALRTIGAGAITYFVLDNLNNLISNNILSIMIVAVVGGVIYATLVLLFGSVSRSEVQEVFSEII</sequence>
<comment type="subcellular location">
    <subcellularLocation>
        <location evidence="1">Cell membrane</location>
        <topology evidence="1">Multi-pass membrane protein</topology>
    </subcellularLocation>
</comment>
<protein>
    <submittedName>
        <fullName evidence="7">Uncharacterized protein</fullName>
    </submittedName>
</protein>
<keyword evidence="4 6" id="KW-1133">Transmembrane helix</keyword>
<dbReference type="KEGG" id="hta:BVU17_08080"/>
<feature type="transmembrane region" description="Helical" evidence="6">
    <location>
        <begin position="448"/>
        <end position="470"/>
    </location>
</feature>
<dbReference type="OrthoDB" id="19148at2157"/>
<dbReference type="Proteomes" id="UP000242917">
    <property type="component" value="Chromosome I"/>
</dbReference>
<evidence type="ECO:0000313" key="8">
    <source>
        <dbReference type="Proteomes" id="UP000242917"/>
    </source>
</evidence>
<feature type="transmembrane region" description="Helical" evidence="6">
    <location>
        <begin position="12"/>
        <end position="33"/>
    </location>
</feature>
<feature type="transmembrane region" description="Helical" evidence="6">
    <location>
        <begin position="220"/>
        <end position="243"/>
    </location>
</feature>
<dbReference type="InterPro" id="IPR050833">
    <property type="entry name" value="Poly_Biosynth_Transport"/>
</dbReference>
<dbReference type="AlphaFoldDB" id="A0A2H4ZYC5"/>
<feature type="transmembrane region" description="Helical" evidence="6">
    <location>
        <begin position="45"/>
        <end position="63"/>
    </location>
</feature>
<dbReference type="PANTHER" id="PTHR30250:SF11">
    <property type="entry name" value="O-ANTIGEN TRANSPORTER-RELATED"/>
    <property type="match status" value="1"/>
</dbReference>
<organism evidence="7 8">
    <name type="scientific">Haloarcula taiwanensis</name>
    <dbReference type="NCBI Taxonomy" id="1932004"/>
    <lineage>
        <taxon>Archaea</taxon>
        <taxon>Methanobacteriati</taxon>
        <taxon>Methanobacteriota</taxon>
        <taxon>Stenosarchaea group</taxon>
        <taxon>Halobacteria</taxon>
        <taxon>Halobacteriales</taxon>
        <taxon>Haloarculaceae</taxon>
        <taxon>Haloarcula</taxon>
    </lineage>
</organism>
<accession>A0A2H4ZYC5</accession>
<dbReference type="EMBL" id="CP019154">
    <property type="protein sequence ID" value="AUG47475.1"/>
    <property type="molecule type" value="Genomic_DNA"/>
</dbReference>
<reference evidence="7 8" key="1">
    <citation type="submission" date="2017-01" db="EMBL/GenBank/DDBJ databases">
        <title>A Red Light-Sensitive Sensory Rhodopsin I From Haloarcula taiwanensis, A New Haloarchaeon Isolated From Taiwan.</title>
        <authorList>
            <person name="Yang C.-S."/>
            <person name="Han Y.-A."/>
            <person name="Chen P.-C."/>
            <person name="Ng W.V."/>
            <person name="Chen T.-W."/>
        </authorList>
    </citation>
    <scope>NUCLEOTIDE SEQUENCE [LARGE SCALE GENOMIC DNA]</scope>
    <source>
        <strain evidence="7 8">Taiwanensis</strain>
    </source>
</reference>
<keyword evidence="8" id="KW-1185">Reference proteome</keyword>
<keyword evidence="2" id="KW-1003">Cell membrane</keyword>
<dbReference type="PANTHER" id="PTHR30250">
    <property type="entry name" value="PST FAMILY PREDICTED COLANIC ACID TRANSPORTER"/>
    <property type="match status" value="1"/>
</dbReference>
<dbReference type="CDD" id="cd13128">
    <property type="entry name" value="MATE_Wzx_like"/>
    <property type="match status" value="1"/>
</dbReference>
<evidence type="ECO:0000256" key="2">
    <source>
        <dbReference type="ARBA" id="ARBA00022475"/>
    </source>
</evidence>
<keyword evidence="5 6" id="KW-0472">Membrane</keyword>
<evidence type="ECO:0000256" key="1">
    <source>
        <dbReference type="ARBA" id="ARBA00004651"/>
    </source>
</evidence>
<dbReference type="GO" id="GO:0005886">
    <property type="term" value="C:plasma membrane"/>
    <property type="evidence" value="ECO:0007669"/>
    <property type="project" value="UniProtKB-SubCell"/>
</dbReference>
<feature type="transmembrane region" description="Helical" evidence="6">
    <location>
        <begin position="303"/>
        <end position="327"/>
    </location>
</feature>
<feature type="transmembrane region" description="Helical" evidence="6">
    <location>
        <begin position="333"/>
        <end position="353"/>
    </location>
</feature>